<evidence type="ECO:0000256" key="4">
    <source>
        <dbReference type="ARBA" id="ARBA00022452"/>
    </source>
</evidence>
<evidence type="ECO:0000313" key="17">
    <source>
        <dbReference type="EMBL" id="RVT50827.1"/>
    </source>
</evidence>
<dbReference type="InterPro" id="IPR039426">
    <property type="entry name" value="TonB-dep_rcpt-like"/>
</dbReference>
<protein>
    <submittedName>
        <fullName evidence="17">TonB-dependent receptor</fullName>
    </submittedName>
</protein>
<dbReference type="PROSITE" id="PS52016">
    <property type="entry name" value="TONB_DEPENDENT_REC_3"/>
    <property type="match status" value="1"/>
</dbReference>
<keyword evidence="6 14" id="KW-0732">Signal</keyword>
<keyword evidence="11 12" id="KW-0998">Cell outer membrane</keyword>
<dbReference type="InterPro" id="IPR000531">
    <property type="entry name" value="Beta-barrel_TonB"/>
</dbReference>
<evidence type="ECO:0000256" key="14">
    <source>
        <dbReference type="SAM" id="SignalP"/>
    </source>
</evidence>
<dbReference type="Pfam" id="PF07715">
    <property type="entry name" value="Plug"/>
    <property type="match status" value="1"/>
</dbReference>
<keyword evidence="4 12" id="KW-1134">Transmembrane beta strand</keyword>
<name>A0A3S3SBP0_9BURK</name>
<keyword evidence="10 17" id="KW-0675">Receptor</keyword>
<dbReference type="CDD" id="cd01347">
    <property type="entry name" value="ligand_gated_channel"/>
    <property type="match status" value="1"/>
</dbReference>
<dbReference type="InterPro" id="IPR037066">
    <property type="entry name" value="Plug_dom_sf"/>
</dbReference>
<evidence type="ECO:0000256" key="3">
    <source>
        <dbReference type="ARBA" id="ARBA00022448"/>
    </source>
</evidence>
<dbReference type="EMBL" id="SACT01000004">
    <property type="protein sequence ID" value="RVT50827.1"/>
    <property type="molecule type" value="Genomic_DNA"/>
</dbReference>
<keyword evidence="18" id="KW-1185">Reference proteome</keyword>
<dbReference type="Pfam" id="PF00593">
    <property type="entry name" value="TonB_dep_Rec_b-barrel"/>
    <property type="match status" value="1"/>
</dbReference>
<comment type="subcellular location">
    <subcellularLocation>
        <location evidence="1 12">Cell outer membrane</location>
        <topology evidence="1 12">Multi-pass membrane protein</topology>
    </subcellularLocation>
</comment>
<sequence length="621" mass="65982">MLFATHAAAGTLSAGVIVKLPVRLSLAAAACGSLISSFPLHAQTTPPVVVVTAARVPQAEDQSPLELRVIPRERIAAAGADGLAQLLQREAGLELAANGGPGQPVGLFLRGSNANHVVLLIDGVRVHSATTGTNAFEHLAPDQIERIEVLLGPASGLYGADAIGGVVQVFTRQADGLAVDLGVGSEATRRAAVRWGRASGATRMSLGASWHATDAGSATNPDNPFSYNADRDPYRNTSGFAVLEHDRAPGHTLAARLTLADTRAHFDAGPGVDDLNRQRLATLALESRDQLAPGWTSTLRLARGQDSLRTDGSFPGSFRTEQDQASWQHAVALAGGDAVAGVEWRREQVDSDTAFTQTTRRVASLFAGWSGDLATGHRLQLALRHDDDSQFGGHGTGNLGWAWTLAPGWRLTAAAGTAFKAPSFNDLYYPLQFGYQGNPGLAPERSRSGELGLHHQAGAWRLDATAFDSRIRDLIAINDSFTSVDNVGRARIRGLTLRTRWAAGPWAARAEATWQTPENADTGGRLVRRAGRFGSAGLEWRGGAWQAGIEAVAVGARFNDAANTDTLAGYGLLNLQARWAVAPQWALTARIDNLADRAYTLVRGYDAPGRKAVLALHWQMD</sequence>
<evidence type="ECO:0000256" key="5">
    <source>
        <dbReference type="ARBA" id="ARBA00022692"/>
    </source>
</evidence>
<evidence type="ECO:0000256" key="10">
    <source>
        <dbReference type="ARBA" id="ARBA00023170"/>
    </source>
</evidence>
<organism evidence="17 18">
    <name type="scientific">Rubrivivax albus</name>
    <dbReference type="NCBI Taxonomy" id="2499835"/>
    <lineage>
        <taxon>Bacteria</taxon>
        <taxon>Pseudomonadati</taxon>
        <taxon>Pseudomonadota</taxon>
        <taxon>Betaproteobacteria</taxon>
        <taxon>Burkholderiales</taxon>
        <taxon>Sphaerotilaceae</taxon>
        <taxon>Rubrivivax</taxon>
    </lineage>
</organism>
<dbReference type="PANTHER" id="PTHR30069">
    <property type="entry name" value="TONB-DEPENDENT OUTER MEMBRANE RECEPTOR"/>
    <property type="match status" value="1"/>
</dbReference>
<evidence type="ECO:0000259" key="15">
    <source>
        <dbReference type="Pfam" id="PF00593"/>
    </source>
</evidence>
<keyword evidence="9 12" id="KW-0472">Membrane</keyword>
<keyword evidence="7" id="KW-0406">Ion transport</keyword>
<keyword evidence="3 12" id="KW-0813">Transport</keyword>
<evidence type="ECO:0000256" key="2">
    <source>
        <dbReference type="ARBA" id="ARBA00009810"/>
    </source>
</evidence>
<comment type="caution">
    <text evidence="17">The sequence shown here is derived from an EMBL/GenBank/DDBJ whole genome shotgun (WGS) entry which is preliminary data.</text>
</comment>
<dbReference type="AlphaFoldDB" id="A0A3S3SBP0"/>
<comment type="similarity">
    <text evidence="2 12 13">Belongs to the TonB-dependent receptor family.</text>
</comment>
<dbReference type="SUPFAM" id="SSF56935">
    <property type="entry name" value="Porins"/>
    <property type="match status" value="1"/>
</dbReference>
<dbReference type="InterPro" id="IPR036942">
    <property type="entry name" value="Beta-barrel_TonB_sf"/>
</dbReference>
<dbReference type="Proteomes" id="UP000288178">
    <property type="component" value="Unassembled WGS sequence"/>
</dbReference>
<dbReference type="PANTHER" id="PTHR30069:SF53">
    <property type="entry name" value="COLICIN I RECEPTOR-RELATED"/>
    <property type="match status" value="1"/>
</dbReference>
<gene>
    <name evidence="17" type="ORF">ENE75_13520</name>
</gene>
<evidence type="ECO:0000313" key="18">
    <source>
        <dbReference type="Proteomes" id="UP000288178"/>
    </source>
</evidence>
<keyword evidence="8 13" id="KW-0798">TonB box</keyword>
<evidence type="ECO:0000256" key="6">
    <source>
        <dbReference type="ARBA" id="ARBA00022729"/>
    </source>
</evidence>
<reference evidence="17 18" key="1">
    <citation type="submission" date="2019-01" db="EMBL/GenBank/DDBJ databases">
        <authorList>
            <person name="Chen W.-M."/>
        </authorList>
    </citation>
    <scope>NUCLEOTIDE SEQUENCE [LARGE SCALE GENOMIC DNA]</scope>
    <source>
        <strain evidence="17 18">ICH-3</strain>
    </source>
</reference>
<dbReference type="Gene3D" id="2.40.170.20">
    <property type="entry name" value="TonB-dependent receptor, beta-barrel domain"/>
    <property type="match status" value="1"/>
</dbReference>
<evidence type="ECO:0000256" key="11">
    <source>
        <dbReference type="ARBA" id="ARBA00023237"/>
    </source>
</evidence>
<evidence type="ECO:0000256" key="8">
    <source>
        <dbReference type="ARBA" id="ARBA00023077"/>
    </source>
</evidence>
<evidence type="ECO:0000259" key="16">
    <source>
        <dbReference type="Pfam" id="PF07715"/>
    </source>
</evidence>
<evidence type="ECO:0000256" key="9">
    <source>
        <dbReference type="ARBA" id="ARBA00023136"/>
    </source>
</evidence>
<evidence type="ECO:0000256" key="12">
    <source>
        <dbReference type="PROSITE-ProRule" id="PRU01360"/>
    </source>
</evidence>
<feature type="domain" description="TonB-dependent receptor-like beta-barrel" evidence="15">
    <location>
        <begin position="190"/>
        <end position="594"/>
    </location>
</feature>
<feature type="chain" id="PRO_5018719265" evidence="14">
    <location>
        <begin position="43"/>
        <end position="621"/>
    </location>
</feature>
<keyword evidence="5 12" id="KW-0812">Transmembrane</keyword>
<feature type="signal peptide" evidence="14">
    <location>
        <begin position="1"/>
        <end position="42"/>
    </location>
</feature>
<evidence type="ECO:0000256" key="13">
    <source>
        <dbReference type="RuleBase" id="RU003357"/>
    </source>
</evidence>
<proteinExistence type="inferred from homology"/>
<evidence type="ECO:0000256" key="7">
    <source>
        <dbReference type="ARBA" id="ARBA00023065"/>
    </source>
</evidence>
<dbReference type="GO" id="GO:0009279">
    <property type="term" value="C:cell outer membrane"/>
    <property type="evidence" value="ECO:0007669"/>
    <property type="project" value="UniProtKB-SubCell"/>
</dbReference>
<accession>A0A3S3SBP0</accession>
<feature type="domain" description="TonB-dependent receptor plug" evidence="16">
    <location>
        <begin position="62"/>
        <end position="166"/>
    </location>
</feature>
<evidence type="ECO:0000256" key="1">
    <source>
        <dbReference type="ARBA" id="ARBA00004571"/>
    </source>
</evidence>
<dbReference type="Gene3D" id="2.170.130.10">
    <property type="entry name" value="TonB-dependent receptor, plug domain"/>
    <property type="match status" value="1"/>
</dbReference>
<dbReference type="GO" id="GO:0006811">
    <property type="term" value="P:monoatomic ion transport"/>
    <property type="evidence" value="ECO:0007669"/>
    <property type="project" value="UniProtKB-KW"/>
</dbReference>
<dbReference type="GO" id="GO:0015889">
    <property type="term" value="P:cobalamin transport"/>
    <property type="evidence" value="ECO:0007669"/>
    <property type="project" value="TreeGrafter"/>
</dbReference>
<dbReference type="InterPro" id="IPR012910">
    <property type="entry name" value="Plug_dom"/>
</dbReference>